<proteinExistence type="predicted"/>
<organism evidence="5 6">
    <name type="scientific">Penstemon smallii</name>
    <dbReference type="NCBI Taxonomy" id="265156"/>
    <lineage>
        <taxon>Eukaryota</taxon>
        <taxon>Viridiplantae</taxon>
        <taxon>Streptophyta</taxon>
        <taxon>Embryophyta</taxon>
        <taxon>Tracheophyta</taxon>
        <taxon>Spermatophyta</taxon>
        <taxon>Magnoliopsida</taxon>
        <taxon>eudicotyledons</taxon>
        <taxon>Gunneridae</taxon>
        <taxon>Pentapetalae</taxon>
        <taxon>asterids</taxon>
        <taxon>lamiids</taxon>
        <taxon>Lamiales</taxon>
        <taxon>Plantaginaceae</taxon>
        <taxon>Cheloneae</taxon>
        <taxon>Penstemon</taxon>
    </lineage>
</organism>
<dbReference type="PANTHER" id="PTHR36607">
    <property type="entry name" value="1,2-DIHYDROXY-3-KETO-5-METHYLTHIOPENTENE DIOXYGENASE 4"/>
    <property type="match status" value="1"/>
</dbReference>
<comment type="caution">
    <text evidence="5">The sequence shown here is derived from an EMBL/GenBank/DDBJ whole genome shotgun (WGS) entry which is preliminary data.</text>
</comment>
<name>A0ABD3UIG6_9LAMI</name>
<feature type="region of interest" description="Disordered" evidence="2">
    <location>
        <begin position="535"/>
        <end position="564"/>
    </location>
</feature>
<feature type="chain" id="PRO_5044775310" description="Aminotransferase-like plant mobile domain-containing protein" evidence="3">
    <location>
        <begin position="17"/>
        <end position="757"/>
    </location>
</feature>
<evidence type="ECO:0000313" key="6">
    <source>
        <dbReference type="Proteomes" id="UP001634393"/>
    </source>
</evidence>
<protein>
    <recommendedName>
        <fullName evidence="4">Aminotransferase-like plant mobile domain-containing protein</fullName>
    </recommendedName>
</protein>
<feature type="coiled-coil region" evidence="1">
    <location>
        <begin position="670"/>
        <end position="718"/>
    </location>
</feature>
<keyword evidence="6" id="KW-1185">Reference proteome</keyword>
<dbReference type="AlphaFoldDB" id="A0ABD3UIG6"/>
<reference evidence="5 6" key="1">
    <citation type="submission" date="2024-12" db="EMBL/GenBank/DDBJ databases">
        <title>The unique morphological basis and parallel evolutionary history of personate flowers in Penstemon.</title>
        <authorList>
            <person name="Depatie T.H."/>
            <person name="Wessinger C.A."/>
        </authorList>
    </citation>
    <scope>NUCLEOTIDE SEQUENCE [LARGE SCALE GENOMIC DNA]</scope>
    <source>
        <strain evidence="5">WTNN_2</strain>
        <tissue evidence="5">Leaf</tissue>
    </source>
</reference>
<accession>A0ABD3UIG6</accession>
<evidence type="ECO:0000256" key="3">
    <source>
        <dbReference type="SAM" id="SignalP"/>
    </source>
</evidence>
<keyword evidence="3" id="KW-0732">Signal</keyword>
<keyword evidence="1" id="KW-0175">Coiled coil</keyword>
<feature type="signal peptide" evidence="3">
    <location>
        <begin position="1"/>
        <end position="16"/>
    </location>
</feature>
<feature type="domain" description="Aminotransferase-like plant mobile" evidence="4">
    <location>
        <begin position="119"/>
        <end position="340"/>
    </location>
</feature>
<dbReference type="InterPro" id="IPR019557">
    <property type="entry name" value="AminoTfrase-like_pln_mobile"/>
</dbReference>
<gene>
    <name evidence="5" type="ORF">ACJIZ3_011191</name>
</gene>
<dbReference type="EMBL" id="JBJXBP010000001">
    <property type="protein sequence ID" value="KAL3849309.1"/>
    <property type="molecule type" value="Genomic_DNA"/>
</dbReference>
<evidence type="ECO:0000313" key="5">
    <source>
        <dbReference type="EMBL" id="KAL3849309.1"/>
    </source>
</evidence>
<evidence type="ECO:0000256" key="1">
    <source>
        <dbReference type="SAM" id="Coils"/>
    </source>
</evidence>
<dbReference type="Pfam" id="PF10536">
    <property type="entry name" value="PMD"/>
    <property type="match status" value="1"/>
</dbReference>
<dbReference type="PANTHER" id="PTHR36607:SF20">
    <property type="entry name" value="AMINOTRANSFERASE-LIKE PLANT MOBILE DOMAIN-CONTAINING PROTEIN"/>
    <property type="match status" value="1"/>
</dbReference>
<sequence>MIFFFFLIYTYHINIAFMEFTDYKVPYPTLYVIKKGETDNTRGTALAVYPPAIGPFASEYALVWMLPLCLNVKKCVFCNPVLPRKDRRLIHTSLAHDRTKEEDAPFDALGVKEPDREETYVAALLACWICRFLLPSRNINHIRPGVFKVASMIASGEKFSLAIPVLASIYRGLKQLTSSTDLKECTAVFPIHYVYGWISSYLKTHFEREDTEIFAGERMARKYNLAEAQHIFESIEPSQMMPLPMFREKKLQMLCDSGTSSDMEKDYFICLRSCYLVLRLDKHYIVEFYEPHRFGRQFGFSQDLPSGIRAEQNPKTLEAAMLVLPRSSERLVTKEYLQWWSSHYRSPFKDAPKVTVKLSNGAHDSSKKVQVESKKKVIDPSNDGARNESAIDDVSKTLDVQTAKVKRTMVESSTSESDSNCDRNWKRCKKSQVFDLDSISIDSKTFFGDSLIPNMDLEDLIQYFEILDAPLNQEASSKGKGVEVPVDSTHSSLSQHKEICDDSDRIPLTQVLAQSKKKATSSKIPLHIPSFDNLGVQRTDPSSSKNKEVKTNFEPPARKSPSSVSGFRCKEVVERSQRKVAEIMWSDLVQQFSTTPLEGLLSIKEEVDGILQAMNQLGGMDVSFLHERVAAFLEIAGGYADEISSSSQRMDKELFDRQISDASQHHEAKLTKLVEDEDNLKKRLEDILSQKQKISLLLQQDEKQLLDTQSAISGIENEISVLKSSPPLSEEDFMRQRNLKEKFEANLQELKDFKLFP</sequence>
<dbReference type="Proteomes" id="UP001634393">
    <property type="component" value="Unassembled WGS sequence"/>
</dbReference>
<evidence type="ECO:0000259" key="4">
    <source>
        <dbReference type="Pfam" id="PF10536"/>
    </source>
</evidence>
<evidence type="ECO:0000256" key="2">
    <source>
        <dbReference type="SAM" id="MobiDB-lite"/>
    </source>
</evidence>